<dbReference type="Gene3D" id="6.10.140.1040">
    <property type="match status" value="1"/>
</dbReference>
<dbReference type="EMBL" id="JAACJK010000222">
    <property type="protein sequence ID" value="KAF5314160.1"/>
    <property type="molecule type" value="Genomic_DNA"/>
</dbReference>
<sequence length="345" mass="36158">MARDGTKCQHTPVNFAFVEGENGGGLPRDLPAIFVLIVYLAEDSSRPASPAPKAAAPAAPAPAAPRAQQKPRATPASRGGKYYARGGKPGPKDGAAAPAAEDAPVDGQKKTEGGRGARGGSRGRGAPRGGRRPFDKHSATGKTDSQKKVHQGWGGDEGTTELKTEQAAEADATAEVTTPVEGEAAPAEGATTPRRAAREEEEEEDNTLTLEQYLAQQKTKETTVPKIEATRQANEGAGEEIWKDAVALAKDEEESYFVGKSKSAPKPKAKKEEKVFLEIDARFERPDRGGAGRGRGRGDRGGDRAPRGTGERRGRGAPRAPRGGRQNGAAATPNVDDQTAFPSLA</sequence>
<dbReference type="PANTHER" id="PTHR12299:SF17">
    <property type="entry name" value="AT19571P-RELATED"/>
    <property type="match status" value="1"/>
</dbReference>
<feature type="region of interest" description="Disordered" evidence="1">
    <location>
        <begin position="254"/>
        <end position="273"/>
    </location>
</feature>
<keyword evidence="4" id="KW-1185">Reference proteome</keyword>
<comment type="caution">
    <text evidence="3">The sequence shown here is derived from an EMBL/GenBank/DDBJ whole genome shotgun (WGS) entry which is preliminary data.</text>
</comment>
<dbReference type="Pfam" id="PF04774">
    <property type="entry name" value="HABP4_PAI-RBP1"/>
    <property type="match status" value="1"/>
</dbReference>
<dbReference type="OrthoDB" id="5390558at2759"/>
<feature type="compositionally biased region" description="Low complexity" evidence="1">
    <location>
        <begin position="167"/>
        <end position="194"/>
    </location>
</feature>
<feature type="region of interest" description="Disordered" evidence="1">
    <location>
        <begin position="217"/>
        <end position="236"/>
    </location>
</feature>
<feature type="compositionally biased region" description="Low complexity" evidence="1">
    <location>
        <begin position="46"/>
        <end position="58"/>
    </location>
</feature>
<dbReference type="AlphaFoldDB" id="A0A8H5B035"/>
<evidence type="ECO:0000313" key="4">
    <source>
        <dbReference type="Proteomes" id="UP000541558"/>
    </source>
</evidence>
<evidence type="ECO:0000313" key="3">
    <source>
        <dbReference type="EMBL" id="KAF5314160.1"/>
    </source>
</evidence>
<reference evidence="3 4" key="1">
    <citation type="journal article" date="2020" name="ISME J.">
        <title>Uncovering the hidden diversity of litter-decomposition mechanisms in mushroom-forming fungi.</title>
        <authorList>
            <person name="Floudas D."/>
            <person name="Bentzer J."/>
            <person name="Ahren D."/>
            <person name="Johansson T."/>
            <person name="Persson P."/>
            <person name="Tunlid A."/>
        </authorList>
    </citation>
    <scope>NUCLEOTIDE SEQUENCE [LARGE SCALE GENOMIC DNA]</scope>
    <source>
        <strain evidence="3 4">CBS 175.51</strain>
    </source>
</reference>
<feature type="compositionally biased region" description="Low complexity" evidence="1">
    <location>
        <begin position="64"/>
        <end position="76"/>
    </location>
</feature>
<dbReference type="Proteomes" id="UP000541558">
    <property type="component" value="Unassembled WGS sequence"/>
</dbReference>
<dbReference type="PANTHER" id="PTHR12299">
    <property type="entry name" value="HYALURONIC ACID-BINDING PROTEIN 4"/>
    <property type="match status" value="1"/>
</dbReference>
<protein>
    <recommendedName>
        <fullName evidence="2">Hyaluronan/mRNA-binding protein domain-containing protein</fullName>
    </recommendedName>
</protein>
<feature type="region of interest" description="Disordered" evidence="1">
    <location>
        <begin position="280"/>
        <end position="345"/>
    </location>
</feature>
<feature type="compositionally biased region" description="Gly residues" evidence="1">
    <location>
        <begin position="116"/>
        <end position="128"/>
    </location>
</feature>
<feature type="compositionally biased region" description="Low complexity" evidence="1">
    <location>
        <begin position="317"/>
        <end position="331"/>
    </location>
</feature>
<feature type="domain" description="Hyaluronan/mRNA-binding protein" evidence="2">
    <location>
        <begin position="130"/>
        <end position="236"/>
    </location>
</feature>
<dbReference type="InterPro" id="IPR006861">
    <property type="entry name" value="HABP4_PAIRBP1-bd"/>
</dbReference>
<feature type="compositionally biased region" description="Low complexity" evidence="1">
    <location>
        <begin position="92"/>
        <end position="102"/>
    </location>
</feature>
<evidence type="ECO:0000259" key="2">
    <source>
        <dbReference type="SMART" id="SM01233"/>
    </source>
</evidence>
<feature type="compositionally biased region" description="Polar residues" evidence="1">
    <location>
        <begin position="335"/>
        <end position="345"/>
    </location>
</feature>
<accession>A0A8H5B035</accession>
<evidence type="ECO:0000256" key="1">
    <source>
        <dbReference type="SAM" id="MobiDB-lite"/>
    </source>
</evidence>
<dbReference type="InterPro" id="IPR039764">
    <property type="entry name" value="HABP4/SERBP1-like"/>
</dbReference>
<dbReference type="GO" id="GO:0005737">
    <property type="term" value="C:cytoplasm"/>
    <property type="evidence" value="ECO:0007669"/>
    <property type="project" value="TreeGrafter"/>
</dbReference>
<proteinExistence type="predicted"/>
<organism evidence="3 4">
    <name type="scientific">Ephemerocybe angulata</name>
    <dbReference type="NCBI Taxonomy" id="980116"/>
    <lineage>
        <taxon>Eukaryota</taxon>
        <taxon>Fungi</taxon>
        <taxon>Dikarya</taxon>
        <taxon>Basidiomycota</taxon>
        <taxon>Agaricomycotina</taxon>
        <taxon>Agaricomycetes</taxon>
        <taxon>Agaricomycetidae</taxon>
        <taxon>Agaricales</taxon>
        <taxon>Agaricineae</taxon>
        <taxon>Psathyrellaceae</taxon>
        <taxon>Ephemerocybe</taxon>
    </lineage>
</organism>
<dbReference type="SMART" id="SM01233">
    <property type="entry name" value="HABP4_PAI-RBP1"/>
    <property type="match status" value="1"/>
</dbReference>
<dbReference type="GO" id="GO:0005634">
    <property type="term" value="C:nucleus"/>
    <property type="evidence" value="ECO:0007669"/>
    <property type="project" value="TreeGrafter"/>
</dbReference>
<gene>
    <name evidence="3" type="ORF">D9611_006887</name>
</gene>
<dbReference type="GO" id="GO:0003723">
    <property type="term" value="F:RNA binding"/>
    <property type="evidence" value="ECO:0007669"/>
    <property type="project" value="InterPro"/>
</dbReference>
<feature type="region of interest" description="Disordered" evidence="1">
    <location>
        <begin position="45"/>
        <end position="209"/>
    </location>
</feature>
<feature type="compositionally biased region" description="Basic and acidic residues" evidence="1">
    <location>
        <begin position="280"/>
        <end position="314"/>
    </location>
</feature>
<name>A0A8H5B035_9AGAR</name>